<protein>
    <recommendedName>
        <fullName evidence="3">Peptidase S1 domain-containing protein</fullName>
    </recommendedName>
</protein>
<keyword evidence="2" id="KW-0732">Signal</keyword>
<name>A0A8S1DJQ5_9INSE</name>
<feature type="signal peptide" evidence="2">
    <location>
        <begin position="1"/>
        <end position="19"/>
    </location>
</feature>
<keyword evidence="1" id="KW-1015">Disulfide bond</keyword>
<reference evidence="4 5" key="1">
    <citation type="submission" date="2020-04" db="EMBL/GenBank/DDBJ databases">
        <authorList>
            <person name="Alioto T."/>
            <person name="Alioto T."/>
            <person name="Gomez Garrido J."/>
        </authorList>
    </citation>
    <scope>NUCLEOTIDE SEQUENCE [LARGE SCALE GENOMIC DNA]</scope>
</reference>
<accession>A0A8S1DJQ5</accession>
<dbReference type="GO" id="GO:0006508">
    <property type="term" value="P:proteolysis"/>
    <property type="evidence" value="ECO:0007669"/>
    <property type="project" value="InterPro"/>
</dbReference>
<evidence type="ECO:0000313" key="4">
    <source>
        <dbReference type="EMBL" id="CAB3380253.1"/>
    </source>
</evidence>
<dbReference type="Proteomes" id="UP000494165">
    <property type="component" value="Unassembled WGS sequence"/>
</dbReference>
<dbReference type="Gene3D" id="2.40.10.10">
    <property type="entry name" value="Trypsin-like serine proteases"/>
    <property type="match status" value="2"/>
</dbReference>
<dbReference type="PROSITE" id="PS50240">
    <property type="entry name" value="TRYPSIN_DOM"/>
    <property type="match status" value="2"/>
</dbReference>
<dbReference type="InterPro" id="IPR043504">
    <property type="entry name" value="Peptidase_S1_PA_chymotrypsin"/>
</dbReference>
<dbReference type="CDD" id="cd00190">
    <property type="entry name" value="Tryp_SPc"/>
    <property type="match status" value="1"/>
</dbReference>
<dbReference type="PANTHER" id="PTHR24250">
    <property type="entry name" value="CHYMOTRYPSIN-RELATED"/>
    <property type="match status" value="1"/>
</dbReference>
<evidence type="ECO:0000313" key="5">
    <source>
        <dbReference type="Proteomes" id="UP000494165"/>
    </source>
</evidence>
<sequence>MLLKTVLVLAAGCAALASGSPKPLQQGLSSRIVGGTPAVKGEFPWHVSIQLSLDAQNWVHVCDGAIVSNEFILTDISCRVRPDQFGRVVAGTLNWTDPGSIHTVAENIIGEPFFALLRMDPPFEFNSDIGPIQLPTLNEETVPGTAMTVSGMGEIAPLEPSQELVKLDVTVVPKTNCESVYLWQNMTNVICVEDGDNEAGMCTDRAYACPLVFDGELRGLFSYELGEDNQCVPTWFQRSNELRKSKIIGGTPAAEGEFPWHVSLQFFDSNETWIHVCDGSIISTEFIITDQICIFKPEKDGRVVAGTVNWTNPGSIHSINETINNEIGFVSLMRVNPSFEFNSNIESVRLPDLNEESLPGINSTVSGWDESAPFVPSDVLVKLDMPVVDKIKCYSSYPGVNLSNLMCAGDSDNGTGMCSYNAVGAPLVYDGELRGLYYTQYPTCGNPGLFIEVSLFRDWIFLNTGV</sequence>
<dbReference type="Pfam" id="PF00089">
    <property type="entry name" value="Trypsin"/>
    <property type="match status" value="2"/>
</dbReference>
<evidence type="ECO:0000256" key="2">
    <source>
        <dbReference type="SAM" id="SignalP"/>
    </source>
</evidence>
<feature type="domain" description="Peptidase S1" evidence="3">
    <location>
        <begin position="247"/>
        <end position="465"/>
    </location>
</feature>
<gene>
    <name evidence="4" type="ORF">CLODIP_2_CD07411</name>
</gene>
<keyword evidence="5" id="KW-1185">Reference proteome</keyword>
<evidence type="ECO:0000256" key="1">
    <source>
        <dbReference type="ARBA" id="ARBA00023157"/>
    </source>
</evidence>
<feature type="chain" id="PRO_5035719169" description="Peptidase S1 domain-containing protein" evidence="2">
    <location>
        <begin position="20"/>
        <end position="466"/>
    </location>
</feature>
<dbReference type="AlphaFoldDB" id="A0A8S1DJQ5"/>
<feature type="domain" description="Peptidase S1" evidence="3">
    <location>
        <begin position="32"/>
        <end position="231"/>
    </location>
</feature>
<dbReference type="InterPro" id="IPR001254">
    <property type="entry name" value="Trypsin_dom"/>
</dbReference>
<proteinExistence type="predicted"/>
<dbReference type="InterPro" id="IPR009003">
    <property type="entry name" value="Peptidase_S1_PA"/>
</dbReference>
<dbReference type="EMBL" id="CADEPI010000204">
    <property type="protein sequence ID" value="CAB3380253.1"/>
    <property type="molecule type" value="Genomic_DNA"/>
</dbReference>
<dbReference type="SUPFAM" id="SSF50494">
    <property type="entry name" value="Trypsin-like serine proteases"/>
    <property type="match status" value="2"/>
</dbReference>
<evidence type="ECO:0000259" key="3">
    <source>
        <dbReference type="PROSITE" id="PS50240"/>
    </source>
</evidence>
<organism evidence="4 5">
    <name type="scientific">Cloeon dipterum</name>
    <dbReference type="NCBI Taxonomy" id="197152"/>
    <lineage>
        <taxon>Eukaryota</taxon>
        <taxon>Metazoa</taxon>
        <taxon>Ecdysozoa</taxon>
        <taxon>Arthropoda</taxon>
        <taxon>Hexapoda</taxon>
        <taxon>Insecta</taxon>
        <taxon>Pterygota</taxon>
        <taxon>Palaeoptera</taxon>
        <taxon>Ephemeroptera</taxon>
        <taxon>Pisciforma</taxon>
        <taxon>Baetidae</taxon>
        <taxon>Cloeon</taxon>
    </lineage>
</organism>
<comment type="caution">
    <text evidence="4">The sequence shown here is derived from an EMBL/GenBank/DDBJ whole genome shotgun (WGS) entry which is preliminary data.</text>
</comment>
<dbReference type="SMART" id="SM00020">
    <property type="entry name" value="Tryp_SPc"/>
    <property type="match status" value="2"/>
</dbReference>
<dbReference type="OrthoDB" id="7166756at2759"/>
<dbReference type="GO" id="GO:0004252">
    <property type="term" value="F:serine-type endopeptidase activity"/>
    <property type="evidence" value="ECO:0007669"/>
    <property type="project" value="InterPro"/>
</dbReference>